<protein>
    <submittedName>
        <fullName evidence="2">Uncharacterized protein</fullName>
    </submittedName>
</protein>
<proteinExistence type="predicted"/>
<evidence type="ECO:0000313" key="2">
    <source>
        <dbReference type="EMBL" id="CCM14170.1"/>
    </source>
</evidence>
<feature type="region of interest" description="Disordered" evidence="1">
    <location>
        <begin position="554"/>
        <end position="576"/>
    </location>
</feature>
<sequence>MEDIGVDRFLVLSGECPGEGVWCWAKTYTELVECVKSAWGTDFRPLFKYRLPCILTNANPQAHCEVGEEEEEQPRQERPLIGEAEEAGLLVSTPSPARPSTCLVVLNDADDFHMWRYGGAYVLLAAAGASPAAKSRDERGAFVHHHGSPVGSAQGMVHAVSHHMDYHRLGSAAAMQGEEGEGHRERVWEPRPLTSTLYAFRSGAPAIGCLDALEQPSNHSCASSKRVRTRASPPVRRADSDAIQVPLQCILDPALVLRLGVTVVLRHSAAPAEVVLFSSHTPYGQGELPWGALCLKARHAWGVHSPQFRYLDVTHGVTQMLINHVHDYRLWARSMRLSNCELLVVEQAPSATRGAAFASAEAQAAITSYYQEEWPVERYLSSKSVVKLVRELKRLEREERIAAVERHGITAQAALKGDRTALTGTSTPLRVTNASSEPLQTDPVSASSSESAAVALPATLAGSLTFSSYRPLLLQTLQGRPSTTPAARRSCCCSTPCATSSTTSTQVCPPLTIDDRIDEEIRNSFPDAERYKWLMSLISPEHLGDAVVSSSGGQELKELSERVSSASPGGADTPLRQSPRWLLAKSALTELTKVAARPTPMEAVRTGTEAQSSQLSPTHLIYQEKRNGAVPAASAYDDAQVCTSVTAARKEAAAAASTSPVLHSNIATVDEPAADAHARARLHNALLSHHFSTHSTYTTKAYRIGATPIG</sequence>
<dbReference type="EMBL" id="CALQ01000477">
    <property type="protein sequence ID" value="CCM14170.1"/>
    <property type="molecule type" value="Genomic_DNA"/>
</dbReference>
<dbReference type="AlphaFoldDB" id="A0A1E1IV04"/>
<accession>A0A1E1IV04</accession>
<name>A0A1E1IV04_LEIGU</name>
<reference evidence="2" key="1">
    <citation type="submission" date="2012-08" db="EMBL/GenBank/DDBJ databases">
        <title>Comparative genomics of metastatic and non-metastatic Leishmania guyanensis provides insights into polygenic factors involved in Leishmania RNA virus infection.</title>
        <authorList>
            <person name="Smith D."/>
            <person name="Hertz-Fowler C."/>
            <person name="Martin R."/>
            <person name="Dickens N."/>
            <person name="Fasel N."/>
            <person name="Falquet L."/>
            <person name="Beverley S."/>
            <person name="Zangger H."/>
            <person name="Calderon-Copete S."/>
            <person name="Mottram J."/>
            <person name="Xenarios I."/>
        </authorList>
    </citation>
    <scope>NUCLEOTIDE SEQUENCE</scope>
    <source>
        <strain evidence="2">MHOM/BR/75/M4147/SSU:IR2SAT-LUC</strain>
    </source>
</reference>
<evidence type="ECO:0000256" key="1">
    <source>
        <dbReference type="SAM" id="MobiDB-lite"/>
    </source>
</evidence>
<organism evidence="2">
    <name type="scientific">Leishmania guyanensis</name>
    <dbReference type="NCBI Taxonomy" id="5670"/>
    <lineage>
        <taxon>Eukaryota</taxon>
        <taxon>Discoba</taxon>
        <taxon>Euglenozoa</taxon>
        <taxon>Kinetoplastea</taxon>
        <taxon>Metakinetoplastina</taxon>
        <taxon>Trypanosomatida</taxon>
        <taxon>Trypanosomatidae</taxon>
        <taxon>Leishmaniinae</taxon>
        <taxon>Leishmania</taxon>
        <taxon>Leishmania guyanensis species complex</taxon>
    </lineage>
</organism>
<gene>
    <name evidence="2" type="primary">LgM4147LRVhigh.16.00570.00360</name>
    <name evidence="2" type="ORF">BN36_1616780</name>
</gene>